<protein>
    <submittedName>
        <fullName evidence="1">Uncharacterized protein</fullName>
    </submittedName>
</protein>
<accession>A0AAW0SGU4</accession>
<dbReference type="EMBL" id="JARAKH010000709">
    <property type="protein sequence ID" value="KAK8374016.1"/>
    <property type="molecule type" value="Genomic_DNA"/>
</dbReference>
<sequence>MFSQVHVVDFEDGEMGEGVVVVVDDDGGGRGARGAGRTDKKYLFVVSQGVKVEVTGLPHSILHSSTTSTSTIDLLDSTRQRFGVISSYTQVISAGEVTLHLSGHGEGSTECGSDGVVVAASPVVKCAVVEPLPVDGCFHRDMLGRSDRDIHIIEVTNSNRSVVVELLGDGGSGGGGGSIGVLRNITLVLRAAHSTAWQLVTTQLHGTVTLLVGGEDQVENTSVPGGARVAVVVRREDLPVTLDQLLLTVLTSIGPSNIPTPRHRHHPPSA</sequence>
<evidence type="ECO:0000313" key="1">
    <source>
        <dbReference type="EMBL" id="KAK8374016.1"/>
    </source>
</evidence>
<reference evidence="1 2" key="1">
    <citation type="submission" date="2023-03" db="EMBL/GenBank/DDBJ databases">
        <title>High-quality genome of Scylla paramamosain provides insights in environmental adaptation.</title>
        <authorList>
            <person name="Zhang L."/>
        </authorList>
    </citation>
    <scope>NUCLEOTIDE SEQUENCE [LARGE SCALE GENOMIC DNA]</scope>
    <source>
        <strain evidence="1">LZ_2023a</strain>
        <tissue evidence="1">Muscle</tissue>
    </source>
</reference>
<keyword evidence="2" id="KW-1185">Reference proteome</keyword>
<name>A0AAW0SGU4_SCYPA</name>
<organism evidence="1 2">
    <name type="scientific">Scylla paramamosain</name>
    <name type="common">Mud crab</name>
    <dbReference type="NCBI Taxonomy" id="85552"/>
    <lineage>
        <taxon>Eukaryota</taxon>
        <taxon>Metazoa</taxon>
        <taxon>Ecdysozoa</taxon>
        <taxon>Arthropoda</taxon>
        <taxon>Crustacea</taxon>
        <taxon>Multicrustacea</taxon>
        <taxon>Malacostraca</taxon>
        <taxon>Eumalacostraca</taxon>
        <taxon>Eucarida</taxon>
        <taxon>Decapoda</taxon>
        <taxon>Pleocyemata</taxon>
        <taxon>Brachyura</taxon>
        <taxon>Eubrachyura</taxon>
        <taxon>Portunoidea</taxon>
        <taxon>Portunidae</taxon>
        <taxon>Portuninae</taxon>
        <taxon>Scylla</taxon>
    </lineage>
</organism>
<evidence type="ECO:0000313" key="2">
    <source>
        <dbReference type="Proteomes" id="UP001487740"/>
    </source>
</evidence>
<dbReference type="AlphaFoldDB" id="A0AAW0SGU4"/>
<proteinExistence type="predicted"/>
<dbReference type="Proteomes" id="UP001487740">
    <property type="component" value="Unassembled WGS sequence"/>
</dbReference>
<gene>
    <name evidence="1" type="ORF">O3P69_012730</name>
</gene>
<comment type="caution">
    <text evidence="1">The sequence shown here is derived from an EMBL/GenBank/DDBJ whole genome shotgun (WGS) entry which is preliminary data.</text>
</comment>